<evidence type="ECO:0008006" key="3">
    <source>
        <dbReference type="Google" id="ProtNLM"/>
    </source>
</evidence>
<dbReference type="AlphaFoldDB" id="A0A2H3DQG2"/>
<keyword evidence="2" id="KW-1185">Reference proteome</keyword>
<organism evidence="1 2">
    <name type="scientific">Armillaria gallica</name>
    <name type="common">Bulbous honey fungus</name>
    <name type="synonym">Armillaria bulbosa</name>
    <dbReference type="NCBI Taxonomy" id="47427"/>
    <lineage>
        <taxon>Eukaryota</taxon>
        <taxon>Fungi</taxon>
        <taxon>Dikarya</taxon>
        <taxon>Basidiomycota</taxon>
        <taxon>Agaricomycotina</taxon>
        <taxon>Agaricomycetes</taxon>
        <taxon>Agaricomycetidae</taxon>
        <taxon>Agaricales</taxon>
        <taxon>Marasmiineae</taxon>
        <taxon>Physalacriaceae</taxon>
        <taxon>Armillaria</taxon>
    </lineage>
</organism>
<dbReference type="Proteomes" id="UP000217790">
    <property type="component" value="Unassembled WGS sequence"/>
</dbReference>
<evidence type="ECO:0000313" key="1">
    <source>
        <dbReference type="EMBL" id="PBK93712.1"/>
    </source>
</evidence>
<dbReference type="Gene3D" id="3.80.10.10">
    <property type="entry name" value="Ribonuclease Inhibitor"/>
    <property type="match status" value="1"/>
</dbReference>
<dbReference type="OrthoDB" id="3365698at2759"/>
<reference evidence="2" key="1">
    <citation type="journal article" date="2017" name="Nat. Ecol. Evol.">
        <title>Genome expansion and lineage-specific genetic innovations in the forest pathogenic fungi Armillaria.</title>
        <authorList>
            <person name="Sipos G."/>
            <person name="Prasanna A.N."/>
            <person name="Walter M.C."/>
            <person name="O'Connor E."/>
            <person name="Balint B."/>
            <person name="Krizsan K."/>
            <person name="Kiss B."/>
            <person name="Hess J."/>
            <person name="Varga T."/>
            <person name="Slot J."/>
            <person name="Riley R."/>
            <person name="Boka B."/>
            <person name="Rigling D."/>
            <person name="Barry K."/>
            <person name="Lee J."/>
            <person name="Mihaltcheva S."/>
            <person name="LaButti K."/>
            <person name="Lipzen A."/>
            <person name="Waldron R."/>
            <person name="Moloney N.M."/>
            <person name="Sperisen C."/>
            <person name="Kredics L."/>
            <person name="Vagvoelgyi C."/>
            <person name="Patrignani A."/>
            <person name="Fitzpatrick D."/>
            <person name="Nagy I."/>
            <person name="Doyle S."/>
            <person name="Anderson J.B."/>
            <person name="Grigoriev I.V."/>
            <person name="Gueldener U."/>
            <person name="Muensterkoetter M."/>
            <person name="Nagy L.G."/>
        </authorList>
    </citation>
    <scope>NUCLEOTIDE SEQUENCE [LARGE SCALE GENOMIC DNA]</scope>
    <source>
        <strain evidence="2">Ar21-2</strain>
    </source>
</reference>
<gene>
    <name evidence="1" type="ORF">ARMGADRAFT_133483</name>
</gene>
<sequence length="422" mass="47361">MGVERLSFDILGSIFAEVCEATDPKGKQHIIIRLSSVCSTWRNAALAYSILWSNIYLPLLSDINPADPRERLLAVYIERSGIAPLSITIRNNPRNTGRQIPFTSSIYTLLHANAHRWQKLDIVGSLVLPVYFCPFLSPASRDMGMLRSLKLVRNCTTESVRIDNLLGLRRAPNLRTLHFNMYSLPAGPCYRGPPYSAVRDLILEPDKVGLKSLPTYGLTCLRPFMSLERLVVVPSFANHGQDTIQIASLTSLTLYISQGSQRSFGTYLCVLRLPSLRSLVIIGVGAGSVIEHQSIVALTHTCCSSLRDFIIDKIPLRSHGLIEILNPLQDLRHLTVCEPTVSLLRAYYPISQQFARRLLDDSSFLPKLASVDIHLHAQSMVEQSLIDDAIERRVLHRLDSCEVSSLRRKITPHFQLEDGFCY</sequence>
<protein>
    <recommendedName>
        <fullName evidence="3">F-box domain-containing protein</fullName>
    </recommendedName>
</protein>
<name>A0A2H3DQG2_ARMGA</name>
<dbReference type="InterPro" id="IPR032675">
    <property type="entry name" value="LRR_dom_sf"/>
</dbReference>
<accession>A0A2H3DQG2</accession>
<dbReference type="SUPFAM" id="SSF52047">
    <property type="entry name" value="RNI-like"/>
    <property type="match status" value="1"/>
</dbReference>
<dbReference type="EMBL" id="KZ293656">
    <property type="protein sequence ID" value="PBK93712.1"/>
    <property type="molecule type" value="Genomic_DNA"/>
</dbReference>
<proteinExistence type="predicted"/>
<dbReference type="InParanoid" id="A0A2H3DQG2"/>
<evidence type="ECO:0000313" key="2">
    <source>
        <dbReference type="Proteomes" id="UP000217790"/>
    </source>
</evidence>